<evidence type="ECO:0000313" key="1">
    <source>
        <dbReference type="EMBL" id="CAG8591609.1"/>
    </source>
</evidence>
<name>A0ACA9MK05_9GLOM</name>
<evidence type="ECO:0000313" key="2">
    <source>
        <dbReference type="Proteomes" id="UP000789525"/>
    </source>
</evidence>
<accession>A0ACA9MK05</accession>
<sequence>MTWPSPRSLVGPFVVDFTTPNYNHIHIDYAIFAHPNFDANEYANAILGAQPYRLPPFQPPSQTQTQPPQHVRSSSVATIVPTDTTKQGTNASIAGSSTLTASGPSLASVILDASGTNKEEISVALAKLSFGVDDVNRQLKNVINVHHEALLSRAASVNQLEGSLNNVNAGLKDISGSVSRLRTKLSNPYAALRTHATRLQKLQVASDVLRRVARFFMLSRRLEVQMALIKQGPTYTESIVKSPTNTKADLIKSPTSPDTPRLEKEDDLEKERERTIIKAALSVAEIFDSDLKQDEDGNLQNQSDVHLDKDVEESVDHEDDLPTELPPISLRALHVISSHLPNVETAREQIMSEMEAMLVTGVQELNRPLLSSALLTAHNLRILPETVQNLLGDLIEVVEARVKGAFDMAALSKEKGVKDVSAAVSAASTLLYKSRVRTEPTNLTAPQWTNAFWVYTLEKVLVAQKDASTGRPFLDEVMQVLENKPSSSFWSILARTLEKSCREGAKSQYPRLLRLFQDFFSRISVHTETVYTQAHQSPETVITLRAVSTFESLYLQRSTTRLNELISSAFATSPAAYFGGSNFVTSGGYMSTSIASTKSLPGEKDGLAIARVVANELDASRFDPLLVMSTARGIAKCLETMGSRVDNLVVKDRSATTLIGPTVTVQQILNASIVNALYHCWLQLSKLPEGYSDGVAKILEPAVQALRATFSRITDPLLSSIRLDISSIISRVHRIDFAEEVDPMAEMGGTSGYLKELADKLAYVRTEVLSKYNLGELGQDCESGKLQLTADMTQLEFALDSLMKAGVAQGSTPQNWSIDVLGADYRAIRGMRYNAILLLLNTRSHLQTSGLPPLVVLHHILVRSPLPLPHRLHGWQEPQYVRFVEEHTDEDNERRQSR</sequence>
<comment type="caution">
    <text evidence="1">The sequence shown here is derived from an EMBL/GenBank/DDBJ whole genome shotgun (WGS) entry which is preliminary data.</text>
</comment>
<reference evidence="1" key="1">
    <citation type="submission" date="2021-06" db="EMBL/GenBank/DDBJ databases">
        <authorList>
            <person name="Kallberg Y."/>
            <person name="Tangrot J."/>
            <person name="Rosling A."/>
        </authorList>
    </citation>
    <scope>NUCLEOTIDE SEQUENCE</scope>
    <source>
        <strain evidence="1">CL356</strain>
    </source>
</reference>
<organism evidence="1 2">
    <name type="scientific">Acaulospora colombiana</name>
    <dbReference type="NCBI Taxonomy" id="27376"/>
    <lineage>
        <taxon>Eukaryota</taxon>
        <taxon>Fungi</taxon>
        <taxon>Fungi incertae sedis</taxon>
        <taxon>Mucoromycota</taxon>
        <taxon>Glomeromycotina</taxon>
        <taxon>Glomeromycetes</taxon>
        <taxon>Diversisporales</taxon>
        <taxon>Acaulosporaceae</taxon>
        <taxon>Acaulospora</taxon>
    </lineage>
</organism>
<feature type="non-terminal residue" evidence="1">
    <location>
        <position position="898"/>
    </location>
</feature>
<keyword evidence="2" id="KW-1185">Reference proteome</keyword>
<proteinExistence type="predicted"/>
<protein>
    <submittedName>
        <fullName evidence="1">15706_t:CDS:1</fullName>
    </submittedName>
</protein>
<gene>
    <name evidence="1" type="ORF">ACOLOM_LOCUS6345</name>
</gene>
<dbReference type="EMBL" id="CAJVPT010012909">
    <property type="protein sequence ID" value="CAG8591609.1"/>
    <property type="molecule type" value="Genomic_DNA"/>
</dbReference>
<dbReference type="Proteomes" id="UP000789525">
    <property type="component" value="Unassembled WGS sequence"/>
</dbReference>